<name>A0AA92LTI7_9VIBR</name>
<accession>A0AA92LTI7</accession>
<evidence type="ECO:0000313" key="1">
    <source>
        <dbReference type="EMBL" id="QRG84059.1"/>
    </source>
</evidence>
<sequence>MKIGEVASKTSASQMFAPDVPSWGASFNKGRGVVVLSLFIQFKCVFCLHYKWLDFNSFHSKHSSQEVHDKSMRLIFLIGNDQMYLY</sequence>
<dbReference type="RefSeq" id="WP_203347186.1">
    <property type="nucleotide sequence ID" value="NZ_CP069195.1"/>
</dbReference>
<dbReference type="AlphaFoldDB" id="A0AA92LTI7"/>
<organism evidence="1 2">
    <name type="scientific">Vibrio diabolicus</name>
    <dbReference type="NCBI Taxonomy" id="50719"/>
    <lineage>
        <taxon>Bacteria</taxon>
        <taxon>Pseudomonadati</taxon>
        <taxon>Pseudomonadota</taxon>
        <taxon>Gammaproteobacteria</taxon>
        <taxon>Vibrionales</taxon>
        <taxon>Vibrionaceae</taxon>
        <taxon>Vibrio</taxon>
        <taxon>Vibrio diabolicus subgroup</taxon>
    </lineage>
</organism>
<evidence type="ECO:0000313" key="2">
    <source>
        <dbReference type="Proteomes" id="UP000596337"/>
    </source>
</evidence>
<reference evidence="1 2" key="1">
    <citation type="submission" date="2021-01" db="EMBL/GenBank/DDBJ databases">
        <title>Characterization of a novel blaVMB-2- harboring plasmid in Vibrio diabolicus.</title>
        <authorList>
            <person name="Liu M."/>
        </authorList>
    </citation>
    <scope>NUCLEOTIDE SEQUENCE [LARGE SCALE GENOMIC DNA]</scope>
    <source>
        <strain evidence="1 2">SLV18</strain>
    </source>
</reference>
<gene>
    <name evidence="1" type="ORF">JOS67_07085</name>
</gene>
<protein>
    <submittedName>
        <fullName evidence="1">Uncharacterized protein</fullName>
    </submittedName>
</protein>
<dbReference type="EMBL" id="CP069195">
    <property type="protein sequence ID" value="QRG84059.1"/>
    <property type="molecule type" value="Genomic_DNA"/>
</dbReference>
<proteinExistence type="predicted"/>
<dbReference type="Proteomes" id="UP000596337">
    <property type="component" value="Chromosome 1"/>
</dbReference>